<dbReference type="AlphaFoldDB" id="A0A0E9UFR3"/>
<accession>A0A0E9UFR3</accession>
<reference evidence="1" key="1">
    <citation type="submission" date="2014-11" db="EMBL/GenBank/DDBJ databases">
        <authorList>
            <person name="Amaro Gonzalez C."/>
        </authorList>
    </citation>
    <scope>NUCLEOTIDE SEQUENCE</scope>
</reference>
<organism evidence="1">
    <name type="scientific">Anguilla anguilla</name>
    <name type="common">European freshwater eel</name>
    <name type="synonym">Muraena anguilla</name>
    <dbReference type="NCBI Taxonomy" id="7936"/>
    <lineage>
        <taxon>Eukaryota</taxon>
        <taxon>Metazoa</taxon>
        <taxon>Chordata</taxon>
        <taxon>Craniata</taxon>
        <taxon>Vertebrata</taxon>
        <taxon>Euteleostomi</taxon>
        <taxon>Actinopterygii</taxon>
        <taxon>Neopterygii</taxon>
        <taxon>Teleostei</taxon>
        <taxon>Anguilliformes</taxon>
        <taxon>Anguillidae</taxon>
        <taxon>Anguilla</taxon>
    </lineage>
</organism>
<protein>
    <submittedName>
        <fullName evidence="1">Uncharacterized protein</fullName>
    </submittedName>
</protein>
<reference evidence="1" key="2">
    <citation type="journal article" date="2015" name="Fish Shellfish Immunol.">
        <title>Early steps in the European eel (Anguilla anguilla)-Vibrio vulnificus interaction in the gills: Role of the RtxA13 toxin.</title>
        <authorList>
            <person name="Callol A."/>
            <person name="Pajuelo D."/>
            <person name="Ebbesson L."/>
            <person name="Teles M."/>
            <person name="MacKenzie S."/>
            <person name="Amaro C."/>
        </authorList>
    </citation>
    <scope>NUCLEOTIDE SEQUENCE</scope>
</reference>
<sequence>MQSLVEIPTPFQKSSLPRIIQFAICFYTGKKEIKQKII</sequence>
<proteinExistence type="predicted"/>
<dbReference type="EMBL" id="GBXM01044804">
    <property type="protein sequence ID" value="JAH63773.1"/>
    <property type="molecule type" value="Transcribed_RNA"/>
</dbReference>
<evidence type="ECO:0000313" key="1">
    <source>
        <dbReference type="EMBL" id="JAH63773.1"/>
    </source>
</evidence>
<name>A0A0E9UFR3_ANGAN</name>